<evidence type="ECO:0000313" key="3">
    <source>
        <dbReference type="Proteomes" id="UP000317171"/>
    </source>
</evidence>
<sequence length="156" mass="17830">MAALNLLFLIILFTLTFAVIAAVVAGGLWLFGVGRKRRWITVTFVLYCGFIAVDFYLSMRPAAVFERQFGFSPSPQVQNLTSTHWVLGDYGKITLSFYAPRETVDRILQRGMERQPDVGRAVHYHRTYSEYFGRETEDLYFDETTGCAGYTWIGVD</sequence>
<gene>
    <name evidence="2" type="ORF">Pan241w_48470</name>
</gene>
<dbReference type="RefSeq" id="WP_145220414.1">
    <property type="nucleotide sequence ID" value="NZ_CP036269.1"/>
</dbReference>
<dbReference type="KEGG" id="gaz:Pan241w_48470"/>
<evidence type="ECO:0000313" key="2">
    <source>
        <dbReference type="EMBL" id="QDT44731.1"/>
    </source>
</evidence>
<name>A0A517RLH4_9PLAN</name>
<keyword evidence="3" id="KW-1185">Reference proteome</keyword>
<organism evidence="2 3">
    <name type="scientific">Gimesia alba</name>
    <dbReference type="NCBI Taxonomy" id="2527973"/>
    <lineage>
        <taxon>Bacteria</taxon>
        <taxon>Pseudomonadati</taxon>
        <taxon>Planctomycetota</taxon>
        <taxon>Planctomycetia</taxon>
        <taxon>Planctomycetales</taxon>
        <taxon>Planctomycetaceae</taxon>
        <taxon>Gimesia</taxon>
    </lineage>
</organism>
<dbReference type="OrthoDB" id="289922at2"/>
<dbReference type="Proteomes" id="UP000317171">
    <property type="component" value="Chromosome"/>
</dbReference>
<keyword evidence="1" id="KW-0472">Membrane</keyword>
<feature type="transmembrane region" description="Helical" evidence="1">
    <location>
        <begin position="6"/>
        <end position="32"/>
    </location>
</feature>
<feature type="transmembrane region" description="Helical" evidence="1">
    <location>
        <begin position="39"/>
        <end position="59"/>
    </location>
</feature>
<keyword evidence="1" id="KW-1133">Transmembrane helix</keyword>
<accession>A0A517RLH4</accession>
<proteinExistence type="predicted"/>
<keyword evidence="1" id="KW-0812">Transmembrane</keyword>
<reference evidence="2 3" key="1">
    <citation type="submission" date="2019-02" db="EMBL/GenBank/DDBJ databases">
        <title>Deep-cultivation of Planctomycetes and their phenomic and genomic characterization uncovers novel biology.</title>
        <authorList>
            <person name="Wiegand S."/>
            <person name="Jogler M."/>
            <person name="Boedeker C."/>
            <person name="Pinto D."/>
            <person name="Vollmers J."/>
            <person name="Rivas-Marin E."/>
            <person name="Kohn T."/>
            <person name="Peeters S.H."/>
            <person name="Heuer A."/>
            <person name="Rast P."/>
            <person name="Oberbeckmann S."/>
            <person name="Bunk B."/>
            <person name="Jeske O."/>
            <person name="Meyerdierks A."/>
            <person name="Storesund J.E."/>
            <person name="Kallscheuer N."/>
            <person name="Luecker S."/>
            <person name="Lage O.M."/>
            <person name="Pohl T."/>
            <person name="Merkel B.J."/>
            <person name="Hornburger P."/>
            <person name="Mueller R.-W."/>
            <person name="Bruemmer F."/>
            <person name="Labrenz M."/>
            <person name="Spormann A.M."/>
            <person name="Op den Camp H."/>
            <person name="Overmann J."/>
            <person name="Amann R."/>
            <person name="Jetten M.S.M."/>
            <person name="Mascher T."/>
            <person name="Medema M.H."/>
            <person name="Devos D.P."/>
            <person name="Kaster A.-K."/>
            <person name="Ovreas L."/>
            <person name="Rohde M."/>
            <person name="Galperin M.Y."/>
            <person name="Jogler C."/>
        </authorList>
    </citation>
    <scope>NUCLEOTIDE SEQUENCE [LARGE SCALE GENOMIC DNA]</scope>
    <source>
        <strain evidence="2 3">Pan241w</strain>
    </source>
</reference>
<evidence type="ECO:0000256" key="1">
    <source>
        <dbReference type="SAM" id="Phobius"/>
    </source>
</evidence>
<dbReference type="AlphaFoldDB" id="A0A517RLH4"/>
<protein>
    <submittedName>
        <fullName evidence="2">Uncharacterized protein</fullName>
    </submittedName>
</protein>
<dbReference type="EMBL" id="CP036269">
    <property type="protein sequence ID" value="QDT44731.1"/>
    <property type="molecule type" value="Genomic_DNA"/>
</dbReference>